<sequence length="344" mass="37828">MAENIMAGMEDYSYDASSCFTTPIDIRDSVSALILTAGANNTNTLDSIFSYCQPSNPVTMTNHNNNNNSPLFESLGSSVYLQQRDLLQKLWLDTRSKTTPGHESTSLSSRSYFAPRTSPGKKKLYRGVRQRQWGKWVAEIRLTQNRMRVWLGTYETAEAAAYAYDRAAYKLRGEYARLNFPNLKDPTKLGIGDSAKMNALKSAVDSKITTICQKLKHEKANKIAKKKQEKLRATSSTGVGNSGGGGDSIGDDNHMSSENDASTKELNSSPSSSFCSGMLNDDNGINNMVSPTISEENWWSNGNSTPSDSTTSYSMVADEIGFEGCSLEKISSSDAEWIWEILAN</sequence>
<dbReference type="PROSITE" id="PS51032">
    <property type="entry name" value="AP2_ERF"/>
    <property type="match status" value="1"/>
</dbReference>
<evidence type="ECO:0000259" key="10">
    <source>
        <dbReference type="PROSITE" id="PS51032"/>
    </source>
</evidence>
<name>A0AAW1J5Z5_SAPOF</name>
<keyword evidence="4" id="KW-0238">DNA-binding</keyword>
<gene>
    <name evidence="11" type="ORF">RND81_08G106300</name>
</gene>
<dbReference type="InterPro" id="IPR001471">
    <property type="entry name" value="AP2/ERF_dom"/>
</dbReference>
<dbReference type="Gene3D" id="3.30.730.10">
    <property type="entry name" value="AP2/ERF domain"/>
    <property type="match status" value="1"/>
</dbReference>
<dbReference type="GO" id="GO:0009873">
    <property type="term" value="P:ethylene-activated signaling pathway"/>
    <property type="evidence" value="ECO:0007669"/>
    <property type="project" value="UniProtKB-KW"/>
</dbReference>
<keyword evidence="3" id="KW-0805">Transcription regulation</keyword>
<dbReference type="PANTHER" id="PTHR31657">
    <property type="entry name" value="ETHYLENE-RESPONSIVE TRANSCRIPTION FACTOR ERF061"/>
    <property type="match status" value="1"/>
</dbReference>
<evidence type="ECO:0000256" key="7">
    <source>
        <dbReference type="ARBA" id="ARBA00023242"/>
    </source>
</evidence>
<keyword evidence="12" id="KW-1185">Reference proteome</keyword>
<keyword evidence="6" id="KW-0804">Transcription</keyword>
<evidence type="ECO:0000313" key="12">
    <source>
        <dbReference type="Proteomes" id="UP001443914"/>
    </source>
</evidence>
<evidence type="ECO:0000256" key="4">
    <source>
        <dbReference type="ARBA" id="ARBA00023125"/>
    </source>
</evidence>
<comment type="subcellular location">
    <subcellularLocation>
        <location evidence="1">Nucleus</location>
    </subcellularLocation>
</comment>
<keyword evidence="7" id="KW-0539">Nucleus</keyword>
<dbReference type="Pfam" id="PF00847">
    <property type="entry name" value="AP2"/>
    <property type="match status" value="1"/>
</dbReference>
<evidence type="ECO:0000256" key="1">
    <source>
        <dbReference type="ARBA" id="ARBA00004123"/>
    </source>
</evidence>
<dbReference type="GO" id="GO:0003700">
    <property type="term" value="F:DNA-binding transcription factor activity"/>
    <property type="evidence" value="ECO:0007669"/>
    <property type="project" value="InterPro"/>
</dbReference>
<reference evidence="11" key="1">
    <citation type="submission" date="2024-03" db="EMBL/GenBank/DDBJ databases">
        <title>WGS assembly of Saponaria officinalis var. Norfolk2.</title>
        <authorList>
            <person name="Jenkins J."/>
            <person name="Shu S."/>
            <person name="Grimwood J."/>
            <person name="Barry K."/>
            <person name="Goodstein D."/>
            <person name="Schmutz J."/>
            <person name="Leebens-Mack J."/>
            <person name="Osbourn A."/>
        </authorList>
    </citation>
    <scope>NUCLEOTIDE SEQUENCE [LARGE SCALE GENOMIC DNA]</scope>
    <source>
        <strain evidence="11">JIC</strain>
    </source>
</reference>
<keyword evidence="2" id="KW-0936">Ethylene signaling pathway</keyword>
<evidence type="ECO:0000256" key="6">
    <source>
        <dbReference type="ARBA" id="ARBA00023163"/>
    </source>
</evidence>
<organism evidence="11 12">
    <name type="scientific">Saponaria officinalis</name>
    <name type="common">Common soapwort</name>
    <name type="synonym">Lychnis saponaria</name>
    <dbReference type="NCBI Taxonomy" id="3572"/>
    <lineage>
        <taxon>Eukaryota</taxon>
        <taxon>Viridiplantae</taxon>
        <taxon>Streptophyta</taxon>
        <taxon>Embryophyta</taxon>
        <taxon>Tracheophyta</taxon>
        <taxon>Spermatophyta</taxon>
        <taxon>Magnoliopsida</taxon>
        <taxon>eudicotyledons</taxon>
        <taxon>Gunneridae</taxon>
        <taxon>Pentapetalae</taxon>
        <taxon>Caryophyllales</taxon>
        <taxon>Caryophyllaceae</taxon>
        <taxon>Caryophylleae</taxon>
        <taxon>Saponaria</taxon>
    </lineage>
</organism>
<keyword evidence="5" id="KW-0010">Activator</keyword>
<evidence type="ECO:0000256" key="9">
    <source>
        <dbReference type="SAM" id="MobiDB-lite"/>
    </source>
</evidence>
<dbReference type="PRINTS" id="PR00367">
    <property type="entry name" value="ETHRSPELEMNT"/>
</dbReference>
<proteinExistence type="inferred from homology"/>
<dbReference type="InterPro" id="IPR036955">
    <property type="entry name" value="AP2/ERF_dom_sf"/>
</dbReference>
<dbReference type="AlphaFoldDB" id="A0AAW1J5Z5"/>
<evidence type="ECO:0000256" key="3">
    <source>
        <dbReference type="ARBA" id="ARBA00023015"/>
    </source>
</evidence>
<dbReference type="SUPFAM" id="SSF54171">
    <property type="entry name" value="DNA-binding domain"/>
    <property type="match status" value="1"/>
</dbReference>
<dbReference type="PANTHER" id="PTHR31657:SF20">
    <property type="entry name" value="ETHYLENE-RESPONSIVE TRANSCRIPTION FACTOR ERF061"/>
    <property type="match status" value="1"/>
</dbReference>
<dbReference type="SMART" id="SM00380">
    <property type="entry name" value="AP2"/>
    <property type="match status" value="1"/>
</dbReference>
<dbReference type="FunFam" id="3.30.730.10:FF:000001">
    <property type="entry name" value="Ethylene-responsive transcription factor 2"/>
    <property type="match status" value="1"/>
</dbReference>
<feature type="compositionally biased region" description="Basic and acidic residues" evidence="9">
    <location>
        <begin position="251"/>
        <end position="263"/>
    </location>
</feature>
<accession>A0AAW1J5Z5</accession>
<dbReference type="GO" id="GO:0005634">
    <property type="term" value="C:nucleus"/>
    <property type="evidence" value="ECO:0007669"/>
    <property type="project" value="UniProtKB-SubCell"/>
</dbReference>
<dbReference type="EMBL" id="JBDFQZ010000008">
    <property type="protein sequence ID" value="KAK9698467.1"/>
    <property type="molecule type" value="Genomic_DNA"/>
</dbReference>
<dbReference type="CDD" id="cd00018">
    <property type="entry name" value="AP2"/>
    <property type="match status" value="1"/>
</dbReference>
<dbReference type="GO" id="GO:0000976">
    <property type="term" value="F:transcription cis-regulatory region binding"/>
    <property type="evidence" value="ECO:0007669"/>
    <property type="project" value="UniProtKB-ARBA"/>
</dbReference>
<dbReference type="Proteomes" id="UP001443914">
    <property type="component" value="Unassembled WGS sequence"/>
</dbReference>
<feature type="domain" description="AP2/ERF" evidence="10">
    <location>
        <begin position="124"/>
        <end position="181"/>
    </location>
</feature>
<evidence type="ECO:0000313" key="11">
    <source>
        <dbReference type="EMBL" id="KAK9698467.1"/>
    </source>
</evidence>
<comment type="caution">
    <text evidence="11">The sequence shown here is derived from an EMBL/GenBank/DDBJ whole genome shotgun (WGS) entry which is preliminary data.</text>
</comment>
<feature type="region of interest" description="Disordered" evidence="9">
    <location>
        <begin position="222"/>
        <end position="273"/>
    </location>
</feature>
<feature type="compositionally biased region" description="Polar residues" evidence="9">
    <location>
        <begin position="264"/>
        <end position="273"/>
    </location>
</feature>
<dbReference type="InterPro" id="IPR016177">
    <property type="entry name" value="DNA-bd_dom_sf"/>
</dbReference>
<comment type="similarity">
    <text evidence="8">Belongs to the AP2/ERF transcription factor family. ERF subfamily.</text>
</comment>
<evidence type="ECO:0000256" key="2">
    <source>
        <dbReference type="ARBA" id="ARBA00022745"/>
    </source>
</evidence>
<dbReference type="InterPro" id="IPR051758">
    <property type="entry name" value="ERF/AP2-like"/>
</dbReference>
<evidence type="ECO:0000256" key="5">
    <source>
        <dbReference type="ARBA" id="ARBA00023159"/>
    </source>
</evidence>
<protein>
    <recommendedName>
        <fullName evidence="10">AP2/ERF domain-containing protein</fullName>
    </recommendedName>
</protein>
<evidence type="ECO:0000256" key="8">
    <source>
        <dbReference type="ARBA" id="ARBA00024343"/>
    </source>
</evidence>